<dbReference type="PANTHER" id="PTHR43585">
    <property type="entry name" value="FUMIPYRROLE BIOSYNTHESIS PROTEIN C"/>
    <property type="match status" value="1"/>
</dbReference>
<dbReference type="RefSeq" id="WP_345656366.1">
    <property type="nucleotide sequence ID" value="NZ_BAABKB010000030.1"/>
</dbReference>
<name>A0ABP9JFY3_9ACTN</name>
<feature type="domain" description="ATP-grasp" evidence="6">
    <location>
        <begin position="127"/>
        <end position="317"/>
    </location>
</feature>
<dbReference type="EMBL" id="BAABKB010000030">
    <property type="protein sequence ID" value="GAA5028081.1"/>
    <property type="molecule type" value="Genomic_DNA"/>
</dbReference>
<evidence type="ECO:0000256" key="4">
    <source>
        <dbReference type="PROSITE-ProRule" id="PRU00409"/>
    </source>
</evidence>
<evidence type="ECO:0000313" key="7">
    <source>
        <dbReference type="EMBL" id="GAA5028081.1"/>
    </source>
</evidence>
<dbReference type="Pfam" id="PF13535">
    <property type="entry name" value="ATP-grasp_4"/>
    <property type="match status" value="1"/>
</dbReference>
<sequence>MAEPTSPHLLFVGGAGDATLAVDVVTHALTQARARGLSIHVTNQEATLAATPTVTELADEASAVDFAQRGASAAWARERVAAGERFDIVFGVREMAQEAVAEVADAVDAPGNASEAVHRIRTKDEARAHLAAAGFLQPQFRVCADEAEAVDFLARSTGPWVVKPRDAMGSEGVTRIDGAGELPAALDFLPERGAFIVEEFVEGPEYSAEGVFIDGAPHVLALTSKELLPPPNFFEIEYVIPAIVPDTTREEIESQVTAALTTLGLRYGQFHVELWWTERGVVLGEVHIRNAGGWIHRMLPYVIPGLEWFGLVYDDVLGRPIDRSALKPVRGSAIRFLTPPSGRLIAVEGWDAVVAHPAVIHAELAVAPGDVIEPHRSVGNRVALIAVGADTPQEAQALARKLDASVRFVTEPVSGQGDEAVAGQQPEPATEPVTG</sequence>
<feature type="region of interest" description="Disordered" evidence="5">
    <location>
        <begin position="413"/>
        <end position="435"/>
    </location>
</feature>
<proteinExistence type="predicted"/>
<dbReference type="Proteomes" id="UP001501759">
    <property type="component" value="Unassembled WGS sequence"/>
</dbReference>
<keyword evidence="3 4" id="KW-0067">ATP-binding</keyword>
<evidence type="ECO:0000259" key="6">
    <source>
        <dbReference type="PROSITE" id="PS50975"/>
    </source>
</evidence>
<reference evidence="8" key="1">
    <citation type="journal article" date="2019" name="Int. J. Syst. Evol. Microbiol.">
        <title>The Global Catalogue of Microorganisms (GCM) 10K type strain sequencing project: providing services to taxonomists for standard genome sequencing and annotation.</title>
        <authorList>
            <consortium name="The Broad Institute Genomics Platform"/>
            <consortium name="The Broad Institute Genome Sequencing Center for Infectious Disease"/>
            <person name="Wu L."/>
            <person name="Ma J."/>
        </authorList>
    </citation>
    <scope>NUCLEOTIDE SEQUENCE [LARGE SCALE GENOMIC DNA]</scope>
    <source>
        <strain evidence="8">JCM 18409</strain>
    </source>
</reference>
<dbReference type="PROSITE" id="PS50975">
    <property type="entry name" value="ATP_GRASP"/>
    <property type="match status" value="1"/>
</dbReference>
<dbReference type="InterPro" id="IPR040570">
    <property type="entry name" value="LAL_C2"/>
</dbReference>
<evidence type="ECO:0000256" key="2">
    <source>
        <dbReference type="ARBA" id="ARBA00022741"/>
    </source>
</evidence>
<dbReference type="PANTHER" id="PTHR43585:SF2">
    <property type="entry name" value="ATP-GRASP ENZYME FSQD"/>
    <property type="match status" value="1"/>
</dbReference>
<evidence type="ECO:0000313" key="8">
    <source>
        <dbReference type="Proteomes" id="UP001501759"/>
    </source>
</evidence>
<evidence type="ECO:0000256" key="1">
    <source>
        <dbReference type="ARBA" id="ARBA00022598"/>
    </source>
</evidence>
<keyword evidence="1" id="KW-0436">Ligase</keyword>
<keyword evidence="2 4" id="KW-0547">Nucleotide-binding</keyword>
<dbReference type="InterPro" id="IPR052032">
    <property type="entry name" value="ATP-dep_AA_Ligase"/>
</dbReference>
<dbReference type="Pfam" id="PF18603">
    <property type="entry name" value="LAL_C2"/>
    <property type="match status" value="1"/>
</dbReference>
<gene>
    <name evidence="7" type="ORF">GCM10023335_65600</name>
</gene>
<organism evidence="7 8">
    <name type="scientific">Streptomyces siamensis</name>
    <dbReference type="NCBI Taxonomy" id="1274986"/>
    <lineage>
        <taxon>Bacteria</taxon>
        <taxon>Bacillati</taxon>
        <taxon>Actinomycetota</taxon>
        <taxon>Actinomycetes</taxon>
        <taxon>Kitasatosporales</taxon>
        <taxon>Streptomycetaceae</taxon>
        <taxon>Streptomyces</taxon>
    </lineage>
</organism>
<dbReference type="SUPFAM" id="SSF56059">
    <property type="entry name" value="Glutathione synthetase ATP-binding domain-like"/>
    <property type="match status" value="1"/>
</dbReference>
<dbReference type="InterPro" id="IPR011761">
    <property type="entry name" value="ATP-grasp"/>
</dbReference>
<protein>
    <recommendedName>
        <fullName evidence="6">ATP-grasp domain-containing protein</fullName>
    </recommendedName>
</protein>
<keyword evidence="8" id="KW-1185">Reference proteome</keyword>
<dbReference type="Gene3D" id="3.30.470.20">
    <property type="entry name" value="ATP-grasp fold, B domain"/>
    <property type="match status" value="1"/>
</dbReference>
<comment type="caution">
    <text evidence="7">The sequence shown here is derived from an EMBL/GenBank/DDBJ whole genome shotgun (WGS) entry which is preliminary data.</text>
</comment>
<evidence type="ECO:0000256" key="5">
    <source>
        <dbReference type="SAM" id="MobiDB-lite"/>
    </source>
</evidence>
<accession>A0ABP9JFY3</accession>
<evidence type="ECO:0000256" key="3">
    <source>
        <dbReference type="ARBA" id="ARBA00022840"/>
    </source>
</evidence>